<keyword evidence="1" id="KW-0812">Transmembrane</keyword>
<feature type="transmembrane region" description="Helical" evidence="1">
    <location>
        <begin position="68"/>
        <end position="86"/>
    </location>
</feature>
<evidence type="ECO:0000313" key="2">
    <source>
        <dbReference type="EMBL" id="QPJ65336.1"/>
    </source>
</evidence>
<accession>A0A7T0C2L1</accession>
<evidence type="ECO:0000313" key="3">
    <source>
        <dbReference type="Proteomes" id="UP000594464"/>
    </source>
</evidence>
<name>A0A7T0C2L1_9BACT</name>
<dbReference type="Proteomes" id="UP000594464">
    <property type="component" value="Chromosome"/>
</dbReference>
<feature type="transmembrane region" description="Helical" evidence="1">
    <location>
        <begin position="34"/>
        <end position="53"/>
    </location>
</feature>
<keyword evidence="1" id="KW-1133">Transmembrane helix</keyword>
<gene>
    <name evidence="2" type="ORF">G3M78_08005</name>
</gene>
<dbReference type="AlphaFoldDB" id="A0A7T0C2L1"/>
<proteinExistence type="predicted"/>
<evidence type="ECO:0000256" key="1">
    <source>
        <dbReference type="SAM" id="Phobius"/>
    </source>
</evidence>
<protein>
    <submittedName>
        <fullName evidence="2">Uncharacterized protein</fullName>
    </submittedName>
</protein>
<dbReference type="KEGG" id="nva:G3M78_08005"/>
<reference evidence="3" key="1">
    <citation type="submission" date="2020-02" db="EMBL/GenBank/DDBJ databases">
        <title>Genomic and physiological characterization of two novel Nitrospinaceae genera.</title>
        <authorList>
            <person name="Mueller A.J."/>
            <person name="Jung M.-Y."/>
            <person name="Strachan C.R."/>
            <person name="Herbold C.W."/>
            <person name="Kirkegaard R.H."/>
            <person name="Daims H."/>
        </authorList>
    </citation>
    <scope>NUCLEOTIDE SEQUENCE [LARGE SCALE GENOMIC DNA]</scope>
</reference>
<keyword evidence="1" id="KW-0472">Membrane</keyword>
<feature type="transmembrane region" description="Helical" evidence="1">
    <location>
        <begin position="6"/>
        <end position="22"/>
    </location>
</feature>
<sequence length="171" mass="19505">MKIFYLGCGWFFAAFFIQWALWKIRLPQRQAKTLLILFGLIWLTSLALVWMVSSDPDHWAALQNPAEYLHYSFLYIALTLAYLNTYPGLEADSPSLVIVMTIHQGGEEGVAVEKFYETLTDDLLVKPRIRDLLVDKMATLDDGKYRLTRKGRLLAVLFGAYRSLLKAPKGG</sequence>
<organism evidence="2 3">
    <name type="scientific">Candidatus Nitrohelix vancouverensis</name>
    <dbReference type="NCBI Taxonomy" id="2705534"/>
    <lineage>
        <taxon>Bacteria</taxon>
        <taxon>Pseudomonadati</taxon>
        <taxon>Nitrospinota/Tectimicrobiota group</taxon>
        <taxon>Nitrospinota</taxon>
        <taxon>Nitrospinia</taxon>
        <taxon>Nitrospinales</taxon>
        <taxon>Nitrospinaceae</taxon>
        <taxon>Candidatus Nitrohelix</taxon>
    </lineage>
</organism>
<dbReference type="EMBL" id="CP048620">
    <property type="protein sequence ID" value="QPJ65336.1"/>
    <property type="molecule type" value="Genomic_DNA"/>
</dbReference>